<dbReference type="Proteomes" id="UP001152795">
    <property type="component" value="Unassembled WGS sequence"/>
</dbReference>
<dbReference type="AlphaFoldDB" id="A0A6S7J490"/>
<dbReference type="OrthoDB" id="3065915at2759"/>
<dbReference type="Gene3D" id="3.90.1600.10">
    <property type="entry name" value="Palm domain of DNA polymerase"/>
    <property type="match status" value="1"/>
</dbReference>
<feature type="non-terminal residue" evidence="1">
    <location>
        <position position="1"/>
    </location>
</feature>
<dbReference type="InterPro" id="IPR023211">
    <property type="entry name" value="DNA_pol_palm_dom_sf"/>
</dbReference>
<comment type="caution">
    <text evidence="1">The sequence shown here is derived from an EMBL/GenBank/DDBJ whole genome shotgun (WGS) entry which is preliminary data.</text>
</comment>
<dbReference type="SUPFAM" id="SSF56672">
    <property type="entry name" value="DNA/RNA polymerases"/>
    <property type="match status" value="1"/>
</dbReference>
<keyword evidence="2" id="KW-1185">Reference proteome</keyword>
<accession>A0A6S7J490</accession>
<evidence type="ECO:0000313" key="1">
    <source>
        <dbReference type="EMBL" id="CAB4023840.1"/>
    </source>
</evidence>
<dbReference type="EMBL" id="CACRXK020012710">
    <property type="protein sequence ID" value="CAB4023840.1"/>
    <property type="molecule type" value="Genomic_DNA"/>
</dbReference>
<proteinExistence type="predicted"/>
<gene>
    <name evidence="1" type="ORF">PACLA_8A047906</name>
</gene>
<organism evidence="1 2">
    <name type="scientific">Paramuricea clavata</name>
    <name type="common">Red gorgonian</name>
    <name type="synonym">Violescent sea-whip</name>
    <dbReference type="NCBI Taxonomy" id="317549"/>
    <lineage>
        <taxon>Eukaryota</taxon>
        <taxon>Metazoa</taxon>
        <taxon>Cnidaria</taxon>
        <taxon>Anthozoa</taxon>
        <taxon>Octocorallia</taxon>
        <taxon>Malacalcyonacea</taxon>
        <taxon>Plexauridae</taxon>
        <taxon>Paramuricea</taxon>
    </lineage>
</organism>
<name>A0A6S7J490_PARCT</name>
<sequence length="303" mass="34909">LKQESSGIPKHCLDDKGCITKENLDEYIKNYLEHENIQLDADKICYNPGQRTVMKALLNSLWGKLAQNEDPSVVSFVDSLDDLLEMVNDNSIEVTSLDFISNDIARTTHRKGASLVPLPTRNVVIASFVTEYARLELFEVINKLGESVLYFDTDSVIYVEDLSKGHILKKGQYLGQMTDELEEKNCSEKWIEQFCSAGPKSYSFCTNEYTRTNEDRTKTKQCDEITHVKGFSLKGDTKRKINLENMVKCINNKKKEICMHYTEFTRGNSQTINVQEKVKIFRFTFDKRIICDDYTTRSYGYRG</sequence>
<dbReference type="PANTHER" id="PTHR33568">
    <property type="entry name" value="DNA POLYMERASE"/>
    <property type="match status" value="1"/>
</dbReference>
<protein>
    <submittedName>
        <fullName evidence="1">DNA polymerase</fullName>
    </submittedName>
</protein>
<evidence type="ECO:0000313" key="2">
    <source>
        <dbReference type="Proteomes" id="UP001152795"/>
    </source>
</evidence>
<reference evidence="1" key="1">
    <citation type="submission" date="2020-04" db="EMBL/GenBank/DDBJ databases">
        <authorList>
            <person name="Alioto T."/>
            <person name="Alioto T."/>
            <person name="Gomez Garrido J."/>
        </authorList>
    </citation>
    <scope>NUCLEOTIDE SEQUENCE</scope>
    <source>
        <strain evidence="1">A484AB</strain>
    </source>
</reference>
<dbReference type="InterPro" id="IPR043502">
    <property type="entry name" value="DNA/RNA_pol_sf"/>
</dbReference>
<dbReference type="PANTHER" id="PTHR33568:SF3">
    <property type="entry name" value="DNA-DIRECTED DNA POLYMERASE"/>
    <property type="match status" value="1"/>
</dbReference>